<dbReference type="Proteomes" id="UP001606134">
    <property type="component" value="Unassembled WGS sequence"/>
</dbReference>
<name>A0ABW7HL03_9BURK</name>
<dbReference type="EMBL" id="JBIGIC010000033">
    <property type="protein sequence ID" value="MFG6490594.1"/>
    <property type="molecule type" value="Genomic_DNA"/>
</dbReference>
<keyword evidence="2" id="KW-1185">Reference proteome</keyword>
<dbReference type="RefSeq" id="WP_394418133.1">
    <property type="nucleotide sequence ID" value="NZ_JBIGIC010000033.1"/>
</dbReference>
<evidence type="ECO:0000313" key="1">
    <source>
        <dbReference type="EMBL" id="MFG6490594.1"/>
    </source>
</evidence>
<proteinExistence type="predicted"/>
<protein>
    <submittedName>
        <fullName evidence="1">Uncharacterized protein</fullName>
    </submittedName>
</protein>
<organism evidence="1 2">
    <name type="scientific">Pelomonas candidula</name>
    <dbReference type="NCBI Taxonomy" id="3299025"/>
    <lineage>
        <taxon>Bacteria</taxon>
        <taxon>Pseudomonadati</taxon>
        <taxon>Pseudomonadota</taxon>
        <taxon>Betaproteobacteria</taxon>
        <taxon>Burkholderiales</taxon>
        <taxon>Sphaerotilaceae</taxon>
        <taxon>Roseateles</taxon>
    </lineage>
</organism>
<gene>
    <name evidence="1" type="ORF">ACG04R_28290</name>
</gene>
<comment type="caution">
    <text evidence="1">The sequence shown here is derived from an EMBL/GenBank/DDBJ whole genome shotgun (WGS) entry which is preliminary data.</text>
</comment>
<sequence length="106" mass="11688">MTALTALSIKDAIQLDFSSPTAFLSIHALRRSSSKQFLAQLKSMFDAIKIIADGTVYQEILSVSNADSTLQIVKEQQPIFRSRLANLRRTLVLLRFANLMSETGGG</sequence>
<reference evidence="1 2" key="1">
    <citation type="submission" date="2024-08" db="EMBL/GenBank/DDBJ databases">
        <authorList>
            <person name="Lu H."/>
        </authorList>
    </citation>
    <scope>NUCLEOTIDE SEQUENCE [LARGE SCALE GENOMIC DNA]</scope>
    <source>
        <strain evidence="1 2">BYS78W</strain>
    </source>
</reference>
<accession>A0ABW7HL03</accession>
<evidence type="ECO:0000313" key="2">
    <source>
        <dbReference type="Proteomes" id="UP001606134"/>
    </source>
</evidence>